<dbReference type="EMBL" id="MU004459">
    <property type="protein sequence ID" value="KAF2650315.1"/>
    <property type="molecule type" value="Genomic_DNA"/>
</dbReference>
<feature type="region of interest" description="Disordered" evidence="1">
    <location>
        <begin position="113"/>
        <end position="182"/>
    </location>
</feature>
<evidence type="ECO:0000256" key="1">
    <source>
        <dbReference type="SAM" id="MobiDB-lite"/>
    </source>
</evidence>
<evidence type="ECO:0000313" key="3">
    <source>
        <dbReference type="Proteomes" id="UP000799324"/>
    </source>
</evidence>
<keyword evidence="3" id="KW-1185">Reference proteome</keyword>
<sequence length="219" mass="24877">MPRVGRAIANDTVRSLVHTIERRFPILADEVRSFPLLAPERESEHLSGRLSRFRRRYRAIPSQEAAELQMRQLRLCHFVISGIFRQYVPELSHYDEILRPNLRASTVIVVNDARSRPSSSPSISRNLGPRPSRVGLSNLSSRLQSSSLRNFPPLEGPDENASRASTPHRRVTSVPPANAPASFLIHPSGRTRVRHLIHEEDSEEGSTNRELYRHIVCRS</sequence>
<proteinExistence type="predicted"/>
<name>A0A6A6SR43_9PLEO</name>
<accession>A0A6A6SR43</accession>
<evidence type="ECO:0000313" key="2">
    <source>
        <dbReference type="EMBL" id="KAF2650315.1"/>
    </source>
</evidence>
<gene>
    <name evidence="2" type="ORF">K491DRAFT_141257</name>
</gene>
<reference evidence="2" key="1">
    <citation type="journal article" date="2020" name="Stud. Mycol.">
        <title>101 Dothideomycetes genomes: a test case for predicting lifestyles and emergence of pathogens.</title>
        <authorList>
            <person name="Haridas S."/>
            <person name="Albert R."/>
            <person name="Binder M."/>
            <person name="Bloem J."/>
            <person name="Labutti K."/>
            <person name="Salamov A."/>
            <person name="Andreopoulos B."/>
            <person name="Baker S."/>
            <person name="Barry K."/>
            <person name="Bills G."/>
            <person name="Bluhm B."/>
            <person name="Cannon C."/>
            <person name="Castanera R."/>
            <person name="Culley D."/>
            <person name="Daum C."/>
            <person name="Ezra D."/>
            <person name="Gonzalez J."/>
            <person name="Henrissat B."/>
            <person name="Kuo A."/>
            <person name="Liang C."/>
            <person name="Lipzen A."/>
            <person name="Lutzoni F."/>
            <person name="Magnuson J."/>
            <person name="Mondo S."/>
            <person name="Nolan M."/>
            <person name="Ohm R."/>
            <person name="Pangilinan J."/>
            <person name="Park H.-J."/>
            <person name="Ramirez L."/>
            <person name="Alfaro M."/>
            <person name="Sun H."/>
            <person name="Tritt A."/>
            <person name="Yoshinaga Y."/>
            <person name="Zwiers L.-H."/>
            <person name="Turgeon B."/>
            <person name="Goodwin S."/>
            <person name="Spatafora J."/>
            <person name="Crous P."/>
            <person name="Grigoriev I."/>
        </authorList>
    </citation>
    <scope>NUCLEOTIDE SEQUENCE</scope>
    <source>
        <strain evidence="2">CBS 122681</strain>
    </source>
</reference>
<dbReference type="Proteomes" id="UP000799324">
    <property type="component" value="Unassembled WGS sequence"/>
</dbReference>
<feature type="compositionally biased region" description="Low complexity" evidence="1">
    <location>
        <begin position="116"/>
        <end position="125"/>
    </location>
</feature>
<feature type="compositionally biased region" description="Low complexity" evidence="1">
    <location>
        <begin position="136"/>
        <end position="150"/>
    </location>
</feature>
<organism evidence="2 3">
    <name type="scientific">Lophiostoma macrostomum CBS 122681</name>
    <dbReference type="NCBI Taxonomy" id="1314788"/>
    <lineage>
        <taxon>Eukaryota</taxon>
        <taxon>Fungi</taxon>
        <taxon>Dikarya</taxon>
        <taxon>Ascomycota</taxon>
        <taxon>Pezizomycotina</taxon>
        <taxon>Dothideomycetes</taxon>
        <taxon>Pleosporomycetidae</taxon>
        <taxon>Pleosporales</taxon>
        <taxon>Lophiostomataceae</taxon>
        <taxon>Lophiostoma</taxon>
    </lineage>
</organism>
<protein>
    <submittedName>
        <fullName evidence="2">Uncharacterized protein</fullName>
    </submittedName>
</protein>
<dbReference type="AlphaFoldDB" id="A0A6A6SR43"/>